<dbReference type="OrthoDB" id="9810373at2"/>
<dbReference type="RefSeq" id="WP_146569576.1">
    <property type="nucleotide sequence ID" value="NZ_CP042306.1"/>
</dbReference>
<dbReference type="PROSITE" id="PS51710">
    <property type="entry name" value="G_OBG"/>
    <property type="match status" value="1"/>
</dbReference>
<dbReference type="InterPro" id="IPR031167">
    <property type="entry name" value="G_OBG"/>
</dbReference>
<keyword evidence="3 6" id="KW-0547">Nucleotide-binding</keyword>
<sequence>MGFKCGIVGLPNVGKSTLFNALTETAAAQAANYPFCTIEPNVGNVGVPDARLDKLAAIASSQKIIETQLAFVDIAGLVRGASKGEGLGNQFLGNIREVDAIVHVLRCFENGDVTHVEGKVDPIADAETVETELMLSDLESLEKRVPNLAKKAAQGDKESKIAASVLGQALELLRDGKPARLTEPKDAEEARVLSQAQLITAKPVLYVCNVDEGDAASGNAHSARVFEKAKAEGAEAVVVSAAIEAEIATMPAEDRGEFLAELGLAETGLARVITAGYKLLHLLTFFTVGPKEARAWTVHAGATAPQAAGEIHTDFEKGFIRAETIAYDDYVALGGEAKARESGKLRAEGKAYVVHDGDVMHFLHS</sequence>
<dbReference type="GO" id="GO:0005525">
    <property type="term" value="F:GTP binding"/>
    <property type="evidence" value="ECO:0007669"/>
    <property type="project" value="InterPro"/>
</dbReference>
<dbReference type="SUPFAM" id="SSF81271">
    <property type="entry name" value="TGS-like"/>
    <property type="match status" value="1"/>
</dbReference>
<dbReference type="GO" id="GO:0005737">
    <property type="term" value="C:cytoplasm"/>
    <property type="evidence" value="ECO:0007669"/>
    <property type="project" value="TreeGrafter"/>
</dbReference>
<dbReference type="FunFam" id="1.10.150.300:FF:000001">
    <property type="entry name" value="Ribosome-binding ATPase YchF"/>
    <property type="match status" value="1"/>
</dbReference>
<dbReference type="InterPro" id="IPR012676">
    <property type="entry name" value="TGS-like"/>
</dbReference>
<dbReference type="InterPro" id="IPR023192">
    <property type="entry name" value="TGS-like_dom_sf"/>
</dbReference>
<dbReference type="GO" id="GO:0043023">
    <property type="term" value="F:ribosomal large subunit binding"/>
    <property type="evidence" value="ECO:0007669"/>
    <property type="project" value="UniProtKB-UniRule"/>
</dbReference>
<accession>A0A5B8LFQ5</accession>
<keyword evidence="2" id="KW-0479">Metal-binding</keyword>
<evidence type="ECO:0000256" key="4">
    <source>
        <dbReference type="ARBA" id="ARBA00022840"/>
    </source>
</evidence>
<protein>
    <recommendedName>
        <fullName evidence="6">Ribosome-binding ATPase YchF</fullName>
    </recommendedName>
</protein>
<organism evidence="9 10">
    <name type="scientific">Sphingomonas panacisoli</name>
    <dbReference type="NCBI Taxonomy" id="1813879"/>
    <lineage>
        <taxon>Bacteria</taxon>
        <taxon>Pseudomonadati</taxon>
        <taxon>Pseudomonadota</taxon>
        <taxon>Alphaproteobacteria</taxon>
        <taxon>Sphingomonadales</taxon>
        <taxon>Sphingomonadaceae</taxon>
        <taxon>Sphingomonas</taxon>
    </lineage>
</organism>
<evidence type="ECO:0000259" key="8">
    <source>
        <dbReference type="PROSITE" id="PS51880"/>
    </source>
</evidence>
<dbReference type="InterPro" id="IPR013029">
    <property type="entry name" value="YchF_C"/>
</dbReference>
<dbReference type="EMBL" id="CP042306">
    <property type="protein sequence ID" value="QDZ06492.1"/>
    <property type="molecule type" value="Genomic_DNA"/>
</dbReference>
<comment type="function">
    <text evidence="6">ATPase that binds to both the 70S ribosome and the 50S ribosomal subunit in a nucleotide-independent manner.</text>
</comment>
<dbReference type="InterPro" id="IPR004396">
    <property type="entry name" value="ATPase_YchF/OLA1"/>
</dbReference>
<gene>
    <name evidence="6 9" type="primary">ychF</name>
    <name evidence="9" type="ORF">FPZ24_02555</name>
</gene>
<reference evidence="9 10" key="1">
    <citation type="submission" date="2019-07" db="EMBL/GenBank/DDBJ databases">
        <title>Full genome sequence of Sphingomonas sp. 4R-6-7(HKS19).</title>
        <authorList>
            <person name="Im W.-T."/>
        </authorList>
    </citation>
    <scope>NUCLEOTIDE SEQUENCE [LARGE SCALE GENOMIC DNA]</scope>
    <source>
        <strain evidence="9 10">HKS19</strain>
    </source>
</reference>
<dbReference type="PRINTS" id="PR00326">
    <property type="entry name" value="GTP1OBG"/>
</dbReference>
<dbReference type="PANTHER" id="PTHR23305">
    <property type="entry name" value="OBG GTPASE FAMILY"/>
    <property type="match status" value="1"/>
</dbReference>
<dbReference type="FunFam" id="3.10.20.30:FF:000001">
    <property type="entry name" value="Ribosome-binding ATPase YchF"/>
    <property type="match status" value="1"/>
</dbReference>
<dbReference type="AlphaFoldDB" id="A0A5B8LFQ5"/>
<dbReference type="HAMAP" id="MF_00944">
    <property type="entry name" value="YchF_OLA1_ATPase"/>
    <property type="match status" value="1"/>
</dbReference>
<comment type="similarity">
    <text evidence="6">Belongs to the TRAFAC class OBG-HflX-like GTPase superfamily. OBG GTPase family. YchF/OLA1 subfamily.</text>
</comment>
<dbReference type="PROSITE" id="PS51880">
    <property type="entry name" value="TGS"/>
    <property type="match status" value="1"/>
</dbReference>
<evidence type="ECO:0000313" key="9">
    <source>
        <dbReference type="EMBL" id="QDZ06492.1"/>
    </source>
</evidence>
<evidence type="ECO:0000256" key="2">
    <source>
        <dbReference type="ARBA" id="ARBA00022723"/>
    </source>
</evidence>
<dbReference type="InterPro" id="IPR012675">
    <property type="entry name" value="Beta-grasp_dom_sf"/>
</dbReference>
<keyword evidence="10" id="KW-1185">Reference proteome</keyword>
<proteinExistence type="inferred from homology"/>
<dbReference type="InterPro" id="IPR006073">
    <property type="entry name" value="GTP-bd"/>
</dbReference>
<evidence type="ECO:0000256" key="5">
    <source>
        <dbReference type="ARBA" id="ARBA00022842"/>
    </source>
</evidence>
<dbReference type="GO" id="GO:0046872">
    <property type="term" value="F:metal ion binding"/>
    <property type="evidence" value="ECO:0007669"/>
    <property type="project" value="UniProtKB-KW"/>
</dbReference>
<dbReference type="PIRSF" id="PIRSF006641">
    <property type="entry name" value="CHP00092"/>
    <property type="match status" value="1"/>
</dbReference>
<dbReference type="Gene3D" id="1.10.150.300">
    <property type="entry name" value="TGS-like domain"/>
    <property type="match status" value="1"/>
</dbReference>
<dbReference type="InterPro" id="IPR027417">
    <property type="entry name" value="P-loop_NTPase"/>
</dbReference>
<feature type="domain" description="OBG-type G" evidence="7">
    <location>
        <begin position="3"/>
        <end position="259"/>
    </location>
</feature>
<dbReference type="InterPro" id="IPR041706">
    <property type="entry name" value="YchF_N"/>
</dbReference>
<dbReference type="KEGG" id="spai:FPZ24_02555"/>
<feature type="domain" description="TGS" evidence="8">
    <location>
        <begin position="281"/>
        <end position="364"/>
    </location>
</feature>
<feature type="binding site" evidence="6">
    <location>
        <begin position="12"/>
        <end position="17"/>
    </location>
    <ligand>
        <name>ATP</name>
        <dbReference type="ChEBI" id="CHEBI:30616"/>
    </ligand>
</feature>
<evidence type="ECO:0000259" key="7">
    <source>
        <dbReference type="PROSITE" id="PS51710"/>
    </source>
</evidence>
<dbReference type="PANTHER" id="PTHR23305:SF18">
    <property type="entry name" value="OBG-TYPE G DOMAIN-CONTAINING PROTEIN"/>
    <property type="match status" value="1"/>
</dbReference>
<dbReference type="NCBIfam" id="TIGR00092">
    <property type="entry name" value="redox-regulated ATPase YchF"/>
    <property type="match status" value="1"/>
</dbReference>
<dbReference type="GO" id="GO:0016887">
    <property type="term" value="F:ATP hydrolysis activity"/>
    <property type="evidence" value="ECO:0007669"/>
    <property type="project" value="UniProtKB-UniRule"/>
</dbReference>
<dbReference type="Pfam" id="PF01926">
    <property type="entry name" value="MMR_HSR1"/>
    <property type="match status" value="1"/>
</dbReference>
<dbReference type="CDD" id="cd04867">
    <property type="entry name" value="TGS_YchF_OLA1"/>
    <property type="match status" value="1"/>
</dbReference>
<evidence type="ECO:0000256" key="6">
    <source>
        <dbReference type="HAMAP-Rule" id="MF_00944"/>
    </source>
</evidence>
<dbReference type="Gene3D" id="3.10.20.30">
    <property type="match status" value="1"/>
</dbReference>
<keyword evidence="4 6" id="KW-0067">ATP-binding</keyword>
<dbReference type="CDD" id="cd01900">
    <property type="entry name" value="YchF"/>
    <property type="match status" value="1"/>
</dbReference>
<dbReference type="InterPro" id="IPR004095">
    <property type="entry name" value="TGS"/>
</dbReference>
<evidence type="ECO:0000256" key="1">
    <source>
        <dbReference type="ARBA" id="ARBA00001946"/>
    </source>
</evidence>
<dbReference type="GO" id="GO:0005524">
    <property type="term" value="F:ATP binding"/>
    <property type="evidence" value="ECO:0007669"/>
    <property type="project" value="UniProtKB-UniRule"/>
</dbReference>
<dbReference type="Proteomes" id="UP000315673">
    <property type="component" value="Chromosome"/>
</dbReference>
<comment type="cofactor">
    <cofactor evidence="1">
        <name>Mg(2+)</name>
        <dbReference type="ChEBI" id="CHEBI:18420"/>
    </cofactor>
</comment>
<evidence type="ECO:0000313" key="10">
    <source>
        <dbReference type="Proteomes" id="UP000315673"/>
    </source>
</evidence>
<name>A0A5B8LFQ5_9SPHN</name>
<evidence type="ECO:0000256" key="3">
    <source>
        <dbReference type="ARBA" id="ARBA00022741"/>
    </source>
</evidence>
<dbReference type="Pfam" id="PF06071">
    <property type="entry name" value="YchF-GTPase_C"/>
    <property type="match status" value="1"/>
</dbReference>
<dbReference type="SUPFAM" id="SSF52540">
    <property type="entry name" value="P-loop containing nucleoside triphosphate hydrolases"/>
    <property type="match status" value="1"/>
</dbReference>
<keyword evidence="5" id="KW-0460">Magnesium</keyword>
<dbReference type="Gene3D" id="3.40.50.300">
    <property type="entry name" value="P-loop containing nucleotide triphosphate hydrolases"/>
    <property type="match status" value="1"/>
</dbReference>